<dbReference type="SUPFAM" id="SSF53850">
    <property type="entry name" value="Periplasmic binding protein-like II"/>
    <property type="match status" value="1"/>
</dbReference>
<keyword evidence="4" id="KW-1185">Reference proteome</keyword>
<dbReference type="eggNOG" id="COG1732">
    <property type="taxonomic scope" value="Bacteria"/>
</dbReference>
<comment type="caution">
    <text evidence="3">The sequence shown here is derived from an EMBL/GenBank/DDBJ whole genome shotgun (WGS) entry which is preliminary data.</text>
</comment>
<feature type="domain" description="ABC-type glycine betaine transport system substrate-binding" evidence="2">
    <location>
        <begin position="41"/>
        <end position="304"/>
    </location>
</feature>
<dbReference type="Pfam" id="PF04069">
    <property type="entry name" value="OpuAC"/>
    <property type="match status" value="1"/>
</dbReference>
<dbReference type="PROSITE" id="PS51257">
    <property type="entry name" value="PROKAR_LIPOPROTEIN"/>
    <property type="match status" value="1"/>
</dbReference>
<reference evidence="3 4" key="1">
    <citation type="submission" date="2009-02" db="EMBL/GenBank/DDBJ databases">
        <title>Sequencing of the draft genome and assembly of Dethiobacter alkaliphilus AHT 1.</title>
        <authorList>
            <consortium name="US DOE Joint Genome Institute (JGI-PGF)"/>
            <person name="Lucas S."/>
            <person name="Copeland A."/>
            <person name="Lapidus A."/>
            <person name="Glavina del Rio T."/>
            <person name="Dalin E."/>
            <person name="Tice H."/>
            <person name="Bruce D."/>
            <person name="Goodwin L."/>
            <person name="Pitluck S."/>
            <person name="Larimer F."/>
            <person name="Land M.L."/>
            <person name="Hauser L."/>
            <person name="Muyzer G."/>
        </authorList>
    </citation>
    <scope>NUCLEOTIDE SEQUENCE [LARGE SCALE GENOMIC DNA]</scope>
    <source>
        <strain evidence="3 4">AHT 1</strain>
    </source>
</reference>
<protein>
    <submittedName>
        <fullName evidence="3">Substrate-binding region of ABC-type glycine betaine transport system</fullName>
    </submittedName>
</protein>
<dbReference type="Proteomes" id="UP000006443">
    <property type="component" value="Unassembled WGS sequence"/>
</dbReference>
<dbReference type="EMBL" id="ACJM01000005">
    <property type="protein sequence ID" value="EEG77991.1"/>
    <property type="molecule type" value="Genomic_DNA"/>
</dbReference>
<dbReference type="InterPro" id="IPR007210">
    <property type="entry name" value="ABC_Gly_betaine_transp_sub-bd"/>
</dbReference>
<dbReference type="OrthoDB" id="9801163at2"/>
<dbReference type="AlphaFoldDB" id="C0GFN1"/>
<evidence type="ECO:0000256" key="1">
    <source>
        <dbReference type="SAM" id="SignalP"/>
    </source>
</evidence>
<feature type="chain" id="PRO_5038550665" evidence="1">
    <location>
        <begin position="25"/>
        <end position="309"/>
    </location>
</feature>
<gene>
    <name evidence="3" type="ORF">DealDRAFT_1290</name>
</gene>
<feature type="signal peptide" evidence="1">
    <location>
        <begin position="1"/>
        <end position="24"/>
    </location>
</feature>
<sequence length="309" mass="34406">MNHTKSKVICIVLLALLLTFSLTGCNNNGGNGNEEAAANEPVVIASKPHAEQYILGEMLAILLEENTDIPVTRNFGIAGGTSNLHPAMVSGEIDIYPEYTGTGWMFVLQRDLIGDSREMFEAVRDEYQDEFNITWLEPYGFNNTFTLAIPAELAEEYDLQTFSDLGKVAENLIFGAEFDFYERDDGFDALAETYNLNFKETREMDIGLKYQSIGAGEVDVINAFSTDGQISLFDLVVLEDDQGFFPTYYAATMVRTDTLEKYPEIADALGVLEGQISDGEMTEMNYQVDELNRDAADVAREFLESKGLL</sequence>
<dbReference type="CDD" id="cd13612">
    <property type="entry name" value="PBP2_ProWX"/>
    <property type="match status" value="1"/>
</dbReference>
<dbReference type="STRING" id="555088.DealDRAFT_1290"/>
<dbReference type="GO" id="GO:0043190">
    <property type="term" value="C:ATP-binding cassette (ABC) transporter complex"/>
    <property type="evidence" value="ECO:0007669"/>
    <property type="project" value="InterPro"/>
</dbReference>
<evidence type="ECO:0000259" key="2">
    <source>
        <dbReference type="Pfam" id="PF04069"/>
    </source>
</evidence>
<dbReference type="GO" id="GO:0022857">
    <property type="term" value="F:transmembrane transporter activity"/>
    <property type="evidence" value="ECO:0007669"/>
    <property type="project" value="InterPro"/>
</dbReference>
<name>C0GFN1_DETAL</name>
<dbReference type="Gene3D" id="3.40.190.120">
    <property type="entry name" value="Osmoprotection protein (prox), domain 2"/>
    <property type="match status" value="1"/>
</dbReference>
<accession>C0GFN1</accession>
<organism evidence="3 4">
    <name type="scientific">Dethiobacter alkaliphilus AHT 1</name>
    <dbReference type="NCBI Taxonomy" id="555088"/>
    <lineage>
        <taxon>Bacteria</taxon>
        <taxon>Bacillati</taxon>
        <taxon>Bacillota</taxon>
        <taxon>Dethiobacteria</taxon>
        <taxon>Dethiobacterales</taxon>
        <taxon>Dethiobacteraceae</taxon>
        <taxon>Dethiobacter</taxon>
    </lineage>
</organism>
<keyword evidence="1" id="KW-0732">Signal</keyword>
<dbReference type="RefSeq" id="WP_008515933.1">
    <property type="nucleotide sequence ID" value="NZ_ACJM01000005.1"/>
</dbReference>
<proteinExistence type="predicted"/>
<evidence type="ECO:0000313" key="3">
    <source>
        <dbReference type="EMBL" id="EEG77991.1"/>
    </source>
</evidence>
<dbReference type="Gene3D" id="3.40.190.10">
    <property type="entry name" value="Periplasmic binding protein-like II"/>
    <property type="match status" value="1"/>
</dbReference>
<evidence type="ECO:0000313" key="4">
    <source>
        <dbReference type="Proteomes" id="UP000006443"/>
    </source>
</evidence>